<accession>A0A1G6VN52</accession>
<dbReference type="InterPro" id="IPR005149">
    <property type="entry name" value="Tscrpt_reg_PadR_N"/>
</dbReference>
<evidence type="ECO:0000259" key="1">
    <source>
        <dbReference type="Pfam" id="PF03551"/>
    </source>
</evidence>
<dbReference type="PANTHER" id="PTHR33169:SF24">
    <property type="entry name" value="TRANSCRIPTIONAL REGULATOR, PADR FAMILY"/>
    <property type="match status" value="1"/>
</dbReference>
<protein>
    <submittedName>
        <fullName evidence="2">Transcriptional regulator, PadR family</fullName>
    </submittedName>
</protein>
<dbReference type="InterPro" id="IPR052509">
    <property type="entry name" value="Metal_resp_DNA-bind_regulator"/>
</dbReference>
<keyword evidence="3" id="KW-1185">Reference proteome</keyword>
<dbReference type="InterPro" id="IPR036390">
    <property type="entry name" value="WH_DNA-bd_sf"/>
</dbReference>
<proteinExistence type="predicted"/>
<name>A0A1G6VN52_PEPNI</name>
<evidence type="ECO:0000313" key="3">
    <source>
        <dbReference type="Proteomes" id="UP000198995"/>
    </source>
</evidence>
<feature type="domain" description="Transcription regulator PadR N-terminal" evidence="1">
    <location>
        <begin position="14"/>
        <end position="82"/>
    </location>
</feature>
<sequence length="116" mass="13310">MNAQFKKGVLELVVLAVIAEQDRYGYEIINLVEDVIDVNEGTIYPLLKRLTNEHYFETYLKESTEGPPRKYYHLTATGALHLTGLKKEWLDFSARIKDFLQEVEADDKTSISNSAQ</sequence>
<gene>
    <name evidence="2" type="ORF">SAMN04489866_10489</name>
</gene>
<dbReference type="AlphaFoldDB" id="A0A1G6VN52"/>
<dbReference type="Gene3D" id="1.10.10.10">
    <property type="entry name" value="Winged helix-like DNA-binding domain superfamily/Winged helix DNA-binding domain"/>
    <property type="match status" value="1"/>
</dbReference>
<dbReference type="RefSeq" id="WP_091791550.1">
    <property type="nucleotide sequence ID" value="NZ_FNAF01000004.1"/>
</dbReference>
<dbReference type="STRING" id="2741.SAMN04489866_10489"/>
<dbReference type="EMBL" id="FNAF01000004">
    <property type="protein sequence ID" value="SDD54961.1"/>
    <property type="molecule type" value="Genomic_DNA"/>
</dbReference>
<dbReference type="SUPFAM" id="SSF46785">
    <property type="entry name" value="Winged helix' DNA-binding domain"/>
    <property type="match status" value="1"/>
</dbReference>
<dbReference type="Proteomes" id="UP000198995">
    <property type="component" value="Unassembled WGS sequence"/>
</dbReference>
<evidence type="ECO:0000313" key="2">
    <source>
        <dbReference type="EMBL" id="SDD54961.1"/>
    </source>
</evidence>
<reference evidence="2 3" key="1">
    <citation type="submission" date="2016-10" db="EMBL/GenBank/DDBJ databases">
        <authorList>
            <person name="de Groot N.N."/>
        </authorList>
    </citation>
    <scope>NUCLEOTIDE SEQUENCE [LARGE SCALE GENOMIC DNA]</scope>
    <source>
        <strain evidence="2 3">DSM 20475</strain>
    </source>
</reference>
<organism evidence="2 3">
    <name type="scientific">Peptococcus niger</name>
    <dbReference type="NCBI Taxonomy" id="2741"/>
    <lineage>
        <taxon>Bacteria</taxon>
        <taxon>Bacillati</taxon>
        <taxon>Bacillota</taxon>
        <taxon>Clostridia</taxon>
        <taxon>Eubacteriales</taxon>
        <taxon>Peptococcaceae</taxon>
        <taxon>Peptococcus</taxon>
    </lineage>
</organism>
<dbReference type="PANTHER" id="PTHR33169">
    <property type="entry name" value="PADR-FAMILY TRANSCRIPTIONAL REGULATOR"/>
    <property type="match status" value="1"/>
</dbReference>
<dbReference type="Pfam" id="PF03551">
    <property type="entry name" value="PadR"/>
    <property type="match status" value="1"/>
</dbReference>
<dbReference type="InterPro" id="IPR036388">
    <property type="entry name" value="WH-like_DNA-bd_sf"/>
</dbReference>
<dbReference type="OrthoDB" id="9808017at2"/>